<keyword evidence="1" id="KW-0411">Iron-sulfur</keyword>
<dbReference type="CDD" id="cd06221">
    <property type="entry name" value="sulfite_reductase_like"/>
    <property type="match status" value="1"/>
</dbReference>
<evidence type="ECO:0000313" key="3">
    <source>
        <dbReference type="EMBL" id="SHK32888.1"/>
    </source>
</evidence>
<feature type="binding site" evidence="1">
    <location>
        <position position="252"/>
    </location>
    <ligand>
        <name>[2Fe-2S] cluster</name>
        <dbReference type="ChEBI" id="CHEBI:190135"/>
    </ligand>
</feature>
<feature type="binding site" evidence="1">
    <location>
        <position position="268"/>
    </location>
    <ligand>
        <name>[2Fe-2S] cluster</name>
        <dbReference type="ChEBI" id="CHEBI:190135"/>
    </ligand>
</feature>
<dbReference type="OrthoDB" id="9789468at2"/>
<dbReference type="InterPro" id="IPR019480">
    <property type="entry name" value="Dihydroorotate_DH_Fe-S-bd"/>
</dbReference>
<evidence type="ECO:0000256" key="1">
    <source>
        <dbReference type="PIRSR" id="PIRSR006816-2"/>
    </source>
</evidence>
<dbReference type="PRINTS" id="PR00406">
    <property type="entry name" value="CYTB5RDTASE"/>
</dbReference>
<feature type="binding site" evidence="1">
    <location>
        <position position="260"/>
    </location>
    <ligand>
        <name>[2Fe-2S] cluster</name>
        <dbReference type="ChEBI" id="CHEBI:190135"/>
    </ligand>
</feature>
<name>A0A1M6RKJ0_9BACT</name>
<dbReference type="Gene3D" id="3.40.50.80">
    <property type="entry name" value="Nucleotide-binding domain of ferredoxin-NADP reductase (FNR) module"/>
    <property type="match status" value="1"/>
</dbReference>
<dbReference type="InterPro" id="IPR001709">
    <property type="entry name" value="Flavoprot_Pyr_Nucl_cyt_Rdtase"/>
</dbReference>
<dbReference type="InterPro" id="IPR017938">
    <property type="entry name" value="Riboflavin_synthase-like_b-brl"/>
</dbReference>
<dbReference type="InterPro" id="IPR012165">
    <property type="entry name" value="Cyt_c3_hydrogenase_gsu"/>
</dbReference>
<dbReference type="PRINTS" id="PR00371">
    <property type="entry name" value="FPNCR"/>
</dbReference>
<dbReference type="Pfam" id="PF00175">
    <property type="entry name" value="NAD_binding_1"/>
    <property type="match status" value="1"/>
</dbReference>
<proteinExistence type="predicted"/>
<dbReference type="Pfam" id="PF10418">
    <property type="entry name" value="DHODB_Fe-S_bind"/>
    <property type="match status" value="1"/>
</dbReference>
<dbReference type="Proteomes" id="UP000185812">
    <property type="component" value="Unassembled WGS sequence"/>
</dbReference>
<evidence type="ECO:0000313" key="4">
    <source>
        <dbReference type="Proteomes" id="UP000185812"/>
    </source>
</evidence>
<sequence>MPAETLLTCPHAVRTHAPMTPVRWQVVRRRRETHDTCTLELTPLETNGLVFRPGQFNMLYVFGVGEIPVSISGDPAHPERLVHTIRAVGAVSAVLCRLQKGDVLGVRGPFGSAWPVEAAEGQDVVILAGGIGLAPLRPAIYYLLQHRGRYGHLVLLYGARTPRDLLYLRELERWRGRFDMQVEVTVDHAGTGWFGHVGVVTTLLPRAHFDPEETVALVCGPEIMMRFAAKALQERGVAATRIYLSMERNMQCAIGLCGHCQFGPTFLCKEGPVFNFARIARWLTIREL</sequence>
<dbReference type="InterPro" id="IPR001433">
    <property type="entry name" value="OxRdtase_FAD/NAD-bd"/>
</dbReference>
<keyword evidence="1" id="KW-0479">Metal-binding</keyword>
<dbReference type="SUPFAM" id="SSF52343">
    <property type="entry name" value="Ferredoxin reductase-like, C-terminal NADP-linked domain"/>
    <property type="match status" value="1"/>
</dbReference>
<keyword evidence="1" id="KW-0001">2Fe-2S</keyword>
<dbReference type="EMBL" id="FRAU01000002">
    <property type="protein sequence ID" value="SHK32888.1"/>
    <property type="molecule type" value="Genomic_DNA"/>
</dbReference>
<dbReference type="AlphaFoldDB" id="A0A1M6RKJ0"/>
<dbReference type="GO" id="GO:0050660">
    <property type="term" value="F:flavin adenine dinucleotide binding"/>
    <property type="evidence" value="ECO:0007669"/>
    <property type="project" value="InterPro"/>
</dbReference>
<gene>
    <name evidence="3" type="ORF">SAMN04488087_0881</name>
</gene>
<keyword evidence="1" id="KW-0408">Iron</keyword>
<accession>A0A1M6RKJ0</accession>
<protein>
    <submittedName>
        <fullName evidence="3">NAD(P)H-flavin reductase</fullName>
    </submittedName>
</protein>
<dbReference type="InterPro" id="IPR039261">
    <property type="entry name" value="FNR_nucleotide-bd"/>
</dbReference>
<reference evidence="4" key="1">
    <citation type="submission" date="2016-11" db="EMBL/GenBank/DDBJ databases">
        <authorList>
            <person name="Varghese N."/>
            <person name="Submissions S."/>
        </authorList>
    </citation>
    <scope>NUCLEOTIDE SEQUENCE [LARGE SCALE GENOMIC DNA]</scope>
    <source>
        <strain evidence="4">DSM 22212</strain>
    </source>
</reference>
<dbReference type="PANTHER" id="PTHR43513">
    <property type="entry name" value="DIHYDROOROTATE DEHYDROGENASE B (NAD(+)), ELECTRON TRANSFER SUBUNIT"/>
    <property type="match status" value="1"/>
</dbReference>
<dbReference type="GO" id="GO:0016491">
    <property type="term" value="F:oxidoreductase activity"/>
    <property type="evidence" value="ECO:0007669"/>
    <property type="project" value="InterPro"/>
</dbReference>
<dbReference type="SUPFAM" id="SSF63380">
    <property type="entry name" value="Riboflavin synthase domain-like"/>
    <property type="match status" value="1"/>
</dbReference>
<dbReference type="GO" id="GO:0051537">
    <property type="term" value="F:2 iron, 2 sulfur cluster binding"/>
    <property type="evidence" value="ECO:0007669"/>
    <property type="project" value="UniProtKB-KW"/>
</dbReference>
<dbReference type="PIRSF" id="PIRSF006816">
    <property type="entry name" value="Cyc3_hyd_g"/>
    <property type="match status" value="1"/>
</dbReference>
<dbReference type="GO" id="GO:0006221">
    <property type="term" value="P:pyrimidine nucleotide biosynthetic process"/>
    <property type="evidence" value="ECO:0007669"/>
    <property type="project" value="InterPro"/>
</dbReference>
<evidence type="ECO:0000259" key="2">
    <source>
        <dbReference type="PROSITE" id="PS51384"/>
    </source>
</evidence>
<dbReference type="InterPro" id="IPR050353">
    <property type="entry name" value="PyrK_electron_transfer"/>
</dbReference>
<dbReference type="InterPro" id="IPR017927">
    <property type="entry name" value="FAD-bd_FR_type"/>
</dbReference>
<dbReference type="PROSITE" id="PS51384">
    <property type="entry name" value="FAD_FR"/>
    <property type="match status" value="1"/>
</dbReference>
<dbReference type="RefSeq" id="WP_072714749.1">
    <property type="nucleotide sequence ID" value="NZ_FRAU01000002.1"/>
</dbReference>
<dbReference type="GO" id="GO:0046872">
    <property type="term" value="F:metal ion binding"/>
    <property type="evidence" value="ECO:0007669"/>
    <property type="project" value="UniProtKB-KW"/>
</dbReference>
<keyword evidence="4" id="KW-1185">Reference proteome</keyword>
<feature type="binding site" evidence="1">
    <location>
        <position position="257"/>
    </location>
    <ligand>
        <name>[2Fe-2S] cluster</name>
        <dbReference type="ChEBI" id="CHEBI:190135"/>
    </ligand>
</feature>
<dbReference type="STRING" id="633813.SAMN04488087_0881"/>
<organism evidence="3 4">
    <name type="scientific">Rhodothermus profundi</name>
    <dbReference type="NCBI Taxonomy" id="633813"/>
    <lineage>
        <taxon>Bacteria</taxon>
        <taxon>Pseudomonadati</taxon>
        <taxon>Rhodothermota</taxon>
        <taxon>Rhodothermia</taxon>
        <taxon>Rhodothermales</taxon>
        <taxon>Rhodothermaceae</taxon>
        <taxon>Rhodothermus</taxon>
    </lineage>
</organism>
<feature type="domain" description="FAD-binding FR-type" evidence="2">
    <location>
        <begin position="19"/>
        <end position="116"/>
    </location>
</feature>
<comment type="cofactor">
    <cofactor evidence="1">
        <name>[2Fe-2S] cluster</name>
        <dbReference type="ChEBI" id="CHEBI:190135"/>
    </cofactor>
    <text evidence="1">Binds 1 [2Fe-2S] cluster per subunit.</text>
</comment>
<dbReference type="Gene3D" id="2.40.30.10">
    <property type="entry name" value="Translation factors"/>
    <property type="match status" value="1"/>
</dbReference>
<dbReference type="PANTHER" id="PTHR43513:SF1">
    <property type="entry name" value="ANAEROBIC SULFITE REDUCTASE SUBUNIT B"/>
    <property type="match status" value="1"/>
</dbReference>